<dbReference type="RefSeq" id="WP_075079839.1">
    <property type="nucleotide sequence ID" value="NZ_BDCO01000002.1"/>
</dbReference>
<dbReference type="STRING" id="690879.TSACC_22612"/>
<accession>A0A146GCA5</accession>
<protein>
    <submittedName>
        <fullName evidence="5">Acetylornithine deacetylase/Succinyl-diaminopimelate desuccinylase</fullName>
    </submittedName>
</protein>
<feature type="domain" description="Peptidase M20 dimerisation" evidence="4">
    <location>
        <begin position="184"/>
        <end position="341"/>
    </location>
</feature>
<dbReference type="GO" id="GO:0006508">
    <property type="term" value="P:proteolysis"/>
    <property type="evidence" value="ECO:0007669"/>
    <property type="project" value="UniProtKB-KW"/>
</dbReference>
<dbReference type="Pfam" id="PF07687">
    <property type="entry name" value="M20_dimer"/>
    <property type="match status" value="1"/>
</dbReference>
<dbReference type="OrthoDB" id="9761532at2"/>
<dbReference type="InterPro" id="IPR002933">
    <property type="entry name" value="Peptidase_M20"/>
</dbReference>
<dbReference type="AlphaFoldDB" id="A0A146GCA5"/>
<dbReference type="Gene3D" id="3.40.630.10">
    <property type="entry name" value="Zn peptidases"/>
    <property type="match status" value="1"/>
</dbReference>
<dbReference type="PANTHER" id="PTHR43270">
    <property type="entry name" value="BETA-ALA-HIS DIPEPTIDASE"/>
    <property type="match status" value="1"/>
</dbReference>
<organism evidence="5 6">
    <name type="scientific">Terrimicrobium sacchariphilum</name>
    <dbReference type="NCBI Taxonomy" id="690879"/>
    <lineage>
        <taxon>Bacteria</taxon>
        <taxon>Pseudomonadati</taxon>
        <taxon>Verrucomicrobiota</taxon>
        <taxon>Terrimicrobiia</taxon>
        <taxon>Terrimicrobiales</taxon>
        <taxon>Terrimicrobiaceae</taxon>
        <taxon>Terrimicrobium</taxon>
    </lineage>
</organism>
<dbReference type="InterPro" id="IPR051458">
    <property type="entry name" value="Cyt/Met_Dipeptidase"/>
</dbReference>
<dbReference type="InterPro" id="IPR011650">
    <property type="entry name" value="Peptidase_M20_dimer"/>
</dbReference>
<keyword evidence="1" id="KW-0645">Protease</keyword>
<keyword evidence="3" id="KW-0378">Hydrolase</keyword>
<dbReference type="NCBIfam" id="NF006579">
    <property type="entry name" value="PRK09104.1"/>
    <property type="match status" value="1"/>
</dbReference>
<evidence type="ECO:0000313" key="5">
    <source>
        <dbReference type="EMBL" id="GAT34188.1"/>
    </source>
</evidence>
<dbReference type="EMBL" id="BDCO01000002">
    <property type="protein sequence ID" value="GAT34188.1"/>
    <property type="molecule type" value="Genomic_DNA"/>
</dbReference>
<evidence type="ECO:0000313" key="6">
    <source>
        <dbReference type="Proteomes" id="UP000076023"/>
    </source>
</evidence>
<evidence type="ECO:0000256" key="1">
    <source>
        <dbReference type="ARBA" id="ARBA00022670"/>
    </source>
</evidence>
<dbReference type="Pfam" id="PF01546">
    <property type="entry name" value="Peptidase_M20"/>
    <property type="match status" value="1"/>
</dbReference>
<dbReference type="Proteomes" id="UP000076023">
    <property type="component" value="Unassembled WGS sequence"/>
</dbReference>
<sequence>MSDSRLNDLLDFLRFPSISTQSEHTVDLRNCAEWLRQKIESLGMAAEVRETGGHPAVIGRTAHDPAKRTLLIYGHYDVQPPEPLELWETPPFEPSIRNERIYARGSTDNKGQIMAHILGVGEAIASGKPLPVNVIFLIEGEEEIGSDHLAPFLERYKEDLACDVIVISDNGMAAHGYPTLTYALRGISALEFKASGPALDLHSGVFGGAVMNPATAVARLIASLHDEDGRVAIPGFYDAVADLLPWERDAAAALPIGDEIIRELTGVNELFGEKGYNSIERIGGRPTAEVNGIGGGYQGEGTKTVLPREAFAKLTFRLVPNQQPEEILRLAEAHLVSHCPPGIKLEITKGHSGEPYFADPTSPDGLAVQRALERVFGHKPALMREGGSIPIVVAFRNILGPAALLPGLGSPDCQAHSPNENFPIENFLKGIKLSQAILEELGTIPLR</sequence>
<dbReference type="NCBIfam" id="NF006053">
    <property type="entry name" value="PRK08201.1"/>
    <property type="match status" value="1"/>
</dbReference>
<dbReference type="NCBIfam" id="NF005914">
    <property type="entry name" value="PRK07907.1"/>
    <property type="match status" value="1"/>
</dbReference>
<keyword evidence="6" id="KW-1185">Reference proteome</keyword>
<dbReference type="GO" id="GO:0046872">
    <property type="term" value="F:metal ion binding"/>
    <property type="evidence" value="ECO:0007669"/>
    <property type="project" value="UniProtKB-KW"/>
</dbReference>
<dbReference type="GO" id="GO:0008233">
    <property type="term" value="F:peptidase activity"/>
    <property type="evidence" value="ECO:0007669"/>
    <property type="project" value="UniProtKB-KW"/>
</dbReference>
<reference evidence="6" key="1">
    <citation type="journal article" date="2017" name="Genome Announc.">
        <title>Draft Genome Sequence of Terrimicrobium sacchariphilum NM-5T, a Facultative Anaerobic Soil Bacterium of the Class Spartobacteria.</title>
        <authorList>
            <person name="Qiu Y.L."/>
            <person name="Tourlousse D.M."/>
            <person name="Matsuura N."/>
            <person name="Ohashi A."/>
            <person name="Sekiguchi Y."/>
        </authorList>
    </citation>
    <scope>NUCLEOTIDE SEQUENCE [LARGE SCALE GENOMIC DNA]</scope>
    <source>
        <strain evidence="6">NM-5</strain>
    </source>
</reference>
<comment type="caution">
    <text evidence="5">The sequence shown here is derived from an EMBL/GenBank/DDBJ whole genome shotgun (WGS) entry which is preliminary data.</text>
</comment>
<dbReference type="InParanoid" id="A0A146GCA5"/>
<dbReference type="PANTHER" id="PTHR43270:SF12">
    <property type="entry name" value="SUCCINYL-DIAMINOPIMELATE DESUCCINYLASE"/>
    <property type="match status" value="1"/>
</dbReference>
<name>A0A146GCA5_TERSA</name>
<dbReference type="Gene3D" id="3.30.70.360">
    <property type="match status" value="1"/>
</dbReference>
<keyword evidence="2" id="KW-0479">Metal-binding</keyword>
<evidence type="ECO:0000259" key="4">
    <source>
        <dbReference type="Pfam" id="PF07687"/>
    </source>
</evidence>
<dbReference type="SUPFAM" id="SSF53187">
    <property type="entry name" value="Zn-dependent exopeptidases"/>
    <property type="match status" value="1"/>
</dbReference>
<proteinExistence type="predicted"/>
<gene>
    <name evidence="5" type="ORF">TSACC_22612</name>
</gene>
<evidence type="ECO:0000256" key="2">
    <source>
        <dbReference type="ARBA" id="ARBA00022723"/>
    </source>
</evidence>
<evidence type="ECO:0000256" key="3">
    <source>
        <dbReference type="ARBA" id="ARBA00022801"/>
    </source>
</evidence>